<keyword evidence="2" id="KW-1185">Reference proteome</keyword>
<protein>
    <submittedName>
        <fullName evidence="1">Uncharacterized protein</fullName>
    </submittedName>
</protein>
<reference evidence="1" key="2">
    <citation type="journal article" date="2023" name="Science">
        <title>Genomic signatures of disease resistance in endangered staghorn corals.</title>
        <authorList>
            <person name="Vollmer S.V."/>
            <person name="Selwyn J.D."/>
            <person name="Despard B.A."/>
            <person name="Roesel C.L."/>
        </authorList>
    </citation>
    <scope>NUCLEOTIDE SEQUENCE</scope>
    <source>
        <strain evidence="1">K2</strain>
    </source>
</reference>
<organism evidence="1 2">
    <name type="scientific">Acropora cervicornis</name>
    <name type="common">Staghorn coral</name>
    <dbReference type="NCBI Taxonomy" id="6130"/>
    <lineage>
        <taxon>Eukaryota</taxon>
        <taxon>Metazoa</taxon>
        <taxon>Cnidaria</taxon>
        <taxon>Anthozoa</taxon>
        <taxon>Hexacorallia</taxon>
        <taxon>Scleractinia</taxon>
        <taxon>Astrocoeniina</taxon>
        <taxon>Acroporidae</taxon>
        <taxon>Acropora</taxon>
    </lineage>
</organism>
<dbReference type="Proteomes" id="UP001249851">
    <property type="component" value="Unassembled WGS sequence"/>
</dbReference>
<sequence length="250" mass="28055">MPYLFFETNKVRIQNTRDMTFFQKEHDRNLDRSSPNGAVLVELGPADVDGNQLRSETVLDDTECGATTPSLLTILKSTSNCYTFNATEMPNNEYLQPTLHDIVFMLTSSESSCTFFANTWTASDRCGNGRCVCTWCTRFARVLYANGCSDLFVVQPFPIKTPLSNNWSMELAKFVSPVHNMCYRFEVGAVARLVTTKTSNCLLHVVSRSTYYLNLYCHCTGNVSESSQGFCTIPTLKISSKNSTCFDFKG</sequence>
<evidence type="ECO:0000313" key="1">
    <source>
        <dbReference type="EMBL" id="KAK2564821.1"/>
    </source>
</evidence>
<evidence type="ECO:0000313" key="2">
    <source>
        <dbReference type="Proteomes" id="UP001249851"/>
    </source>
</evidence>
<accession>A0AAD9QP25</accession>
<dbReference type="EMBL" id="JARQWQ010000021">
    <property type="protein sequence ID" value="KAK2564821.1"/>
    <property type="molecule type" value="Genomic_DNA"/>
</dbReference>
<gene>
    <name evidence="1" type="ORF">P5673_011511</name>
</gene>
<reference evidence="1" key="1">
    <citation type="journal article" date="2023" name="G3 (Bethesda)">
        <title>Whole genome assembly and annotation of the endangered Caribbean coral Acropora cervicornis.</title>
        <authorList>
            <person name="Selwyn J.D."/>
            <person name="Vollmer S.V."/>
        </authorList>
    </citation>
    <scope>NUCLEOTIDE SEQUENCE</scope>
    <source>
        <strain evidence="1">K2</strain>
    </source>
</reference>
<dbReference type="AlphaFoldDB" id="A0AAD9QP25"/>
<proteinExistence type="predicted"/>
<comment type="caution">
    <text evidence="1">The sequence shown here is derived from an EMBL/GenBank/DDBJ whole genome shotgun (WGS) entry which is preliminary data.</text>
</comment>
<name>A0AAD9QP25_ACRCE</name>